<dbReference type="OrthoDB" id="1078367at2759"/>
<dbReference type="EMBL" id="JAJAGQ010000017">
    <property type="protein sequence ID" value="KAJ8538038.1"/>
    <property type="molecule type" value="Genomic_DNA"/>
</dbReference>
<gene>
    <name evidence="3" type="ORF">K7X08_014578</name>
</gene>
<evidence type="ECO:0000256" key="1">
    <source>
        <dbReference type="ARBA" id="ARBA00023125"/>
    </source>
</evidence>
<dbReference type="InterPro" id="IPR011344">
    <property type="entry name" value="ssDNA-bd"/>
</dbReference>
<proteinExistence type="predicted"/>
<comment type="caution">
    <text evidence="3">The sequence shown here is derived from an EMBL/GenBank/DDBJ whole genome shotgun (WGS) entry which is preliminary data.</text>
</comment>
<sequence>MAAFKRAASSAGQILRHRHFSSSSAAEIHRPWDFYCDDSSSEGEESAVYQHALKFQRPSTIKQHQFLHNSVSLIGKIDCPFKKINTTNGSFGLHTLLNVSATSQSRPSFKVMLKMWDEMAEVSMEHLKPKDLVYVSGHLGSYTKADENGKQRMRYEVVVKEINFVTPDVQASTSPEIQKKESEGEDELEKYRNRIQLWQIFFASPYEWMDFRKGKVNPKYPDFKHKDTAEALWLRTDDPPWIKRQLDILDSRLVYQSFQEQLSFIEMSF</sequence>
<keyword evidence="1 2" id="KW-0238">DNA-binding</keyword>
<dbReference type="Pfam" id="PF00436">
    <property type="entry name" value="SSB"/>
    <property type="match status" value="1"/>
</dbReference>
<protein>
    <recommendedName>
        <fullName evidence="5">Protein OSB1, mitochondrial</fullName>
    </recommendedName>
</protein>
<name>A0A9Q1LIT0_9SOLA</name>
<dbReference type="InterPro" id="IPR012340">
    <property type="entry name" value="NA-bd_OB-fold"/>
</dbReference>
<dbReference type="Proteomes" id="UP001152561">
    <property type="component" value="Unassembled WGS sequence"/>
</dbReference>
<dbReference type="Gene3D" id="2.40.50.140">
    <property type="entry name" value="Nucleic acid-binding proteins"/>
    <property type="match status" value="1"/>
</dbReference>
<accession>A0A9Q1LIT0</accession>
<dbReference type="PANTHER" id="PTHR10302">
    <property type="entry name" value="SINGLE-STRANDED DNA-BINDING PROTEIN"/>
    <property type="match status" value="1"/>
</dbReference>
<evidence type="ECO:0000313" key="3">
    <source>
        <dbReference type="EMBL" id="KAJ8538038.1"/>
    </source>
</evidence>
<keyword evidence="4" id="KW-1185">Reference proteome</keyword>
<reference evidence="4" key="1">
    <citation type="journal article" date="2023" name="Proc. Natl. Acad. Sci. U.S.A.">
        <title>Genomic and structural basis for evolution of tropane alkaloid biosynthesis.</title>
        <authorList>
            <person name="Wanga Y.-J."/>
            <person name="Taina T."/>
            <person name="Yua J.-Y."/>
            <person name="Lia J."/>
            <person name="Xua B."/>
            <person name="Chenc J."/>
            <person name="D'Auriad J.C."/>
            <person name="Huanga J.-P."/>
            <person name="Huanga S.-X."/>
        </authorList>
    </citation>
    <scope>NUCLEOTIDE SEQUENCE [LARGE SCALE GENOMIC DNA]</scope>
    <source>
        <strain evidence="4">cv. KIB-2019</strain>
    </source>
</reference>
<dbReference type="AlphaFoldDB" id="A0A9Q1LIT0"/>
<dbReference type="GO" id="GO:0006264">
    <property type="term" value="P:mitochondrial DNA replication"/>
    <property type="evidence" value="ECO:0007669"/>
    <property type="project" value="TreeGrafter"/>
</dbReference>
<evidence type="ECO:0008006" key="5">
    <source>
        <dbReference type="Google" id="ProtNLM"/>
    </source>
</evidence>
<dbReference type="GO" id="GO:0003697">
    <property type="term" value="F:single-stranded DNA binding"/>
    <property type="evidence" value="ECO:0007669"/>
    <property type="project" value="InterPro"/>
</dbReference>
<evidence type="ECO:0000256" key="2">
    <source>
        <dbReference type="PROSITE-ProRule" id="PRU00252"/>
    </source>
</evidence>
<dbReference type="SUPFAM" id="SSF50249">
    <property type="entry name" value="Nucleic acid-binding proteins"/>
    <property type="match status" value="1"/>
</dbReference>
<dbReference type="InterPro" id="IPR000424">
    <property type="entry name" value="Primosome_PriB/ssb"/>
</dbReference>
<evidence type="ECO:0000313" key="4">
    <source>
        <dbReference type="Proteomes" id="UP001152561"/>
    </source>
</evidence>
<dbReference type="PANTHER" id="PTHR10302:SF18">
    <property type="entry name" value="PROTEIN OSB1, MITOCHONDRIAL"/>
    <property type="match status" value="1"/>
</dbReference>
<organism evidence="3 4">
    <name type="scientific">Anisodus acutangulus</name>
    <dbReference type="NCBI Taxonomy" id="402998"/>
    <lineage>
        <taxon>Eukaryota</taxon>
        <taxon>Viridiplantae</taxon>
        <taxon>Streptophyta</taxon>
        <taxon>Embryophyta</taxon>
        <taxon>Tracheophyta</taxon>
        <taxon>Spermatophyta</taxon>
        <taxon>Magnoliopsida</taxon>
        <taxon>eudicotyledons</taxon>
        <taxon>Gunneridae</taxon>
        <taxon>Pentapetalae</taxon>
        <taxon>asterids</taxon>
        <taxon>lamiids</taxon>
        <taxon>Solanales</taxon>
        <taxon>Solanaceae</taxon>
        <taxon>Solanoideae</taxon>
        <taxon>Hyoscyameae</taxon>
        <taxon>Anisodus</taxon>
    </lineage>
</organism>
<dbReference type="GO" id="GO:0042645">
    <property type="term" value="C:mitochondrial nucleoid"/>
    <property type="evidence" value="ECO:0007669"/>
    <property type="project" value="TreeGrafter"/>
</dbReference>
<dbReference type="PROSITE" id="PS50935">
    <property type="entry name" value="SSB"/>
    <property type="match status" value="1"/>
</dbReference>